<comment type="similarity">
    <text evidence="3">Belongs to the aldehyde dehydrogenase family.</text>
</comment>
<dbReference type="Proteomes" id="UP000680279">
    <property type="component" value="Unassembled WGS sequence"/>
</dbReference>
<feature type="domain" description="Aldehyde dehydrogenase" evidence="4">
    <location>
        <begin position="13"/>
        <end position="477"/>
    </location>
</feature>
<evidence type="ECO:0000259" key="4">
    <source>
        <dbReference type="Pfam" id="PF00171"/>
    </source>
</evidence>
<dbReference type="Gene3D" id="3.40.605.10">
    <property type="entry name" value="Aldehyde Dehydrogenase, Chain A, domain 1"/>
    <property type="match status" value="1"/>
</dbReference>
<keyword evidence="6" id="KW-1185">Reference proteome</keyword>
<dbReference type="EMBL" id="BOQT01000014">
    <property type="protein sequence ID" value="GIN22194.1"/>
    <property type="molecule type" value="Genomic_DNA"/>
</dbReference>
<keyword evidence="1 3" id="KW-0560">Oxidoreductase</keyword>
<sequence length="490" mass="53417">MAQNLKLYINGEWVDSSNPEMQDILNPANQEVIAKAPKATKEETEEAIKIAKSAFESGAWSDRTPQERAKVLLQIAEKMEENLDELAELEMKNNGKTLREAQSDAADAANTFRYYAGLLDHPSGVTYQAIEDLQTMIVKEPMGVAGLIVPWNFPLLMSVWKIAPALAAGNSIILKPAEITPVTAVKVFELIDQTDLPKGIAHLVMGSGSVVGQTIAESDDVDVVSFTGSTGVGRNIMQAATGNLKKVSLELGGKSPNIIFDDADLETAVDYALFGIFMGSGQVCSSGSRILVQEGIYDEFVAKYVEKAKGIKVGPGNDESSQMGAIVSEKHMESILEYIRIGKEEGGNLACGGSRIQRDGMEKGFFIEPTVFTDVTSDMKIVREEIFGPVVAIQKFKDEAEAVRIANDTEFGLAGAVFSEDQNKAMRVIRKVRAGITWVNAYHLTNVQAPWGGYKQSGIGRSLGTYGLDEYQETKQININLDPKPIRFFE</sequence>
<reference evidence="5 6" key="1">
    <citation type="submission" date="2021-03" db="EMBL/GenBank/DDBJ databases">
        <title>Antimicrobial resistance genes in bacteria isolated from Japanese honey, and their potential for conferring macrolide and lincosamide resistance in the American foulbrood pathogen Paenibacillus larvae.</title>
        <authorList>
            <person name="Okamoto M."/>
            <person name="Kumagai M."/>
            <person name="Kanamori H."/>
            <person name="Takamatsu D."/>
        </authorList>
    </citation>
    <scope>NUCLEOTIDE SEQUENCE [LARGE SCALE GENOMIC DNA]</scope>
    <source>
        <strain evidence="5 6">J1TS3</strain>
    </source>
</reference>
<dbReference type="PANTHER" id="PTHR11699">
    <property type="entry name" value="ALDEHYDE DEHYDROGENASE-RELATED"/>
    <property type="match status" value="1"/>
</dbReference>
<dbReference type="PROSITE" id="PS00687">
    <property type="entry name" value="ALDEHYDE_DEHYDR_GLU"/>
    <property type="match status" value="1"/>
</dbReference>
<evidence type="ECO:0000313" key="6">
    <source>
        <dbReference type="Proteomes" id="UP000680279"/>
    </source>
</evidence>
<dbReference type="InterPro" id="IPR015590">
    <property type="entry name" value="Aldehyde_DH_dom"/>
</dbReference>
<evidence type="ECO:0000256" key="1">
    <source>
        <dbReference type="ARBA" id="ARBA00023002"/>
    </source>
</evidence>
<evidence type="ECO:0000313" key="5">
    <source>
        <dbReference type="EMBL" id="GIN22194.1"/>
    </source>
</evidence>
<dbReference type="InterPro" id="IPR016163">
    <property type="entry name" value="Ald_DH_C"/>
</dbReference>
<name>A0ABQ4K900_9BACI</name>
<dbReference type="InterPro" id="IPR016161">
    <property type="entry name" value="Ald_DH/histidinol_DH"/>
</dbReference>
<dbReference type="Pfam" id="PF00171">
    <property type="entry name" value="Aldedh"/>
    <property type="match status" value="1"/>
</dbReference>
<proteinExistence type="inferred from homology"/>
<dbReference type="RefSeq" id="WP_018708979.1">
    <property type="nucleotide sequence ID" value="NZ_BOQT01000014.1"/>
</dbReference>
<feature type="active site" evidence="2">
    <location>
        <position position="250"/>
    </location>
</feature>
<evidence type="ECO:0000256" key="3">
    <source>
        <dbReference type="RuleBase" id="RU003345"/>
    </source>
</evidence>
<dbReference type="InterPro" id="IPR016162">
    <property type="entry name" value="Ald_DH_N"/>
</dbReference>
<evidence type="ECO:0000256" key="2">
    <source>
        <dbReference type="PROSITE-ProRule" id="PRU10007"/>
    </source>
</evidence>
<dbReference type="InterPro" id="IPR029510">
    <property type="entry name" value="Ald_DH_CS_GLU"/>
</dbReference>
<organism evidence="5 6">
    <name type="scientific">Siminovitchia fordii</name>
    <dbReference type="NCBI Taxonomy" id="254759"/>
    <lineage>
        <taxon>Bacteria</taxon>
        <taxon>Bacillati</taxon>
        <taxon>Bacillota</taxon>
        <taxon>Bacilli</taxon>
        <taxon>Bacillales</taxon>
        <taxon>Bacillaceae</taxon>
        <taxon>Siminovitchia</taxon>
    </lineage>
</organism>
<accession>A0ABQ4K900</accession>
<dbReference type="Gene3D" id="3.40.309.10">
    <property type="entry name" value="Aldehyde Dehydrogenase, Chain A, domain 2"/>
    <property type="match status" value="1"/>
</dbReference>
<protein>
    <submittedName>
        <fullName evidence="5">Betaine aldehyde dehydrogenase</fullName>
    </submittedName>
</protein>
<comment type="caution">
    <text evidence="5">The sequence shown here is derived from an EMBL/GenBank/DDBJ whole genome shotgun (WGS) entry which is preliminary data.</text>
</comment>
<gene>
    <name evidence="5" type="primary">gbsA_4</name>
    <name evidence="5" type="ORF">J1TS3_33280</name>
</gene>
<dbReference type="SUPFAM" id="SSF53720">
    <property type="entry name" value="ALDH-like"/>
    <property type="match status" value="1"/>
</dbReference>